<dbReference type="HOGENOM" id="CLU_2143917_0_0_5"/>
<dbReference type="Proteomes" id="UP000001402">
    <property type="component" value="Chromosome"/>
</dbReference>
<evidence type="ECO:0000313" key="2">
    <source>
        <dbReference type="EMBL" id="ADU43497.1"/>
    </source>
</evidence>
<reference evidence="2" key="1">
    <citation type="submission" date="2010-12" db="EMBL/GenBank/DDBJ databases">
        <title>Complete sequence of Rhodopseudomonas palustris DX-1.</title>
        <authorList>
            <consortium name="US DOE Joint Genome Institute"/>
            <person name="Lucas S."/>
            <person name="Copeland A."/>
            <person name="Lapidus A."/>
            <person name="Cheng J.-F."/>
            <person name="Goodwin L."/>
            <person name="Pitluck S."/>
            <person name="Misra M."/>
            <person name="Chertkov O."/>
            <person name="Detter J.C."/>
            <person name="Han C."/>
            <person name="Tapia R."/>
            <person name="Land M."/>
            <person name="Hauser L."/>
            <person name="Kyrpides N."/>
            <person name="Ivanova N."/>
            <person name="Ovchinnikova G."/>
            <person name="Logan B."/>
            <person name="Oda Y."/>
            <person name="Harwood C."/>
            <person name="Woyke T."/>
        </authorList>
    </citation>
    <scope>NUCLEOTIDE SEQUENCE [LARGE SCALE GENOMIC DNA]</scope>
    <source>
        <strain evidence="2">DX-1</strain>
    </source>
</reference>
<sequence>MTIHHPGLRAEYRYLRSICGSFPERVTLGRAIGNGWGAADITELAKGFQSLQGRAGPDEAAYLRAIRVASERLHVPAEGTSYLRMPKAPPIDANWPTITHNTSTNTTPRKAA</sequence>
<organism evidence="2">
    <name type="scientific">Rhodopseudomonas palustris (strain DX-1)</name>
    <dbReference type="NCBI Taxonomy" id="652103"/>
    <lineage>
        <taxon>Bacteria</taxon>
        <taxon>Pseudomonadati</taxon>
        <taxon>Pseudomonadota</taxon>
        <taxon>Alphaproteobacteria</taxon>
        <taxon>Hyphomicrobiales</taxon>
        <taxon>Nitrobacteraceae</taxon>
        <taxon>Rhodopseudomonas</taxon>
    </lineage>
</organism>
<dbReference type="KEGG" id="rpx:Rpdx1_1885"/>
<accession>E6VMK7</accession>
<proteinExistence type="predicted"/>
<feature type="compositionally biased region" description="Low complexity" evidence="1">
    <location>
        <begin position="97"/>
        <end position="112"/>
    </location>
</feature>
<evidence type="ECO:0000256" key="1">
    <source>
        <dbReference type="SAM" id="MobiDB-lite"/>
    </source>
</evidence>
<feature type="region of interest" description="Disordered" evidence="1">
    <location>
        <begin position="93"/>
        <end position="112"/>
    </location>
</feature>
<dbReference type="STRING" id="652103.Rpdx1_1885"/>
<name>E6VMK7_RHOPX</name>
<dbReference type="EMBL" id="CP002418">
    <property type="protein sequence ID" value="ADU43497.1"/>
    <property type="molecule type" value="Genomic_DNA"/>
</dbReference>
<gene>
    <name evidence="2" type="ordered locus">Rpdx1_1885</name>
</gene>
<dbReference type="AlphaFoldDB" id="E6VMK7"/>
<protein>
    <submittedName>
        <fullName evidence="2">Uncharacterized protein</fullName>
    </submittedName>
</protein>